<proteinExistence type="predicted"/>
<dbReference type="Pfam" id="PF11726">
    <property type="entry name" value="YagK_YfjJ_C"/>
    <property type="match status" value="1"/>
</dbReference>
<gene>
    <name evidence="2" type="ORF">VOF76_09095</name>
</gene>
<dbReference type="EMBL" id="JAYMCU010000012">
    <property type="protein sequence ID" value="MEC3936320.1"/>
    <property type="molecule type" value="Genomic_DNA"/>
</dbReference>
<organism evidence="2 3">
    <name type="scientific">Leclercia adecarboxylata</name>
    <dbReference type="NCBI Taxonomy" id="83655"/>
    <lineage>
        <taxon>Bacteria</taxon>
        <taxon>Pseudomonadati</taxon>
        <taxon>Pseudomonadota</taxon>
        <taxon>Gammaproteobacteria</taxon>
        <taxon>Enterobacterales</taxon>
        <taxon>Enterobacteriaceae</taxon>
        <taxon>Leclercia</taxon>
    </lineage>
</organism>
<dbReference type="InterPro" id="IPR057271">
    <property type="entry name" value="YagK_YfjJ_C"/>
</dbReference>
<evidence type="ECO:0000259" key="1">
    <source>
        <dbReference type="Pfam" id="PF11726"/>
    </source>
</evidence>
<accession>A0ABU6I422</accession>
<dbReference type="Proteomes" id="UP001357437">
    <property type="component" value="Unassembled WGS sequence"/>
</dbReference>
<keyword evidence="3" id="KW-1185">Reference proteome</keyword>
<comment type="caution">
    <text evidence="2">The sequence shown here is derived from an EMBL/GenBank/DDBJ whole genome shotgun (WGS) entry which is preliminary data.</text>
</comment>
<evidence type="ECO:0000313" key="2">
    <source>
        <dbReference type="EMBL" id="MEC3936320.1"/>
    </source>
</evidence>
<sequence length="371" mass="43418">MINNKTPSRDPIPQNPVINNITRSSAYPDIRPGGEFLYDNVLWPVMPEESQQNTKIMNSLFRTVDKTYRSCSRFLAVRYDFHLPQYSPDNNVITEFHQLLIPALRKIYPKSFMRVFWVREQNKAPAQHYHYLLMMDGNAVRHPHKINQLVKCYWKHATGGRVWLPKHGYYLVNRDDTEALTALLLRVSYFAKRYSKTHVADNIGLSGTQHYSCLKKARRIKPAQLQINPASSVPAQEHCPLPGKLDSLFAEKENRAQFSQIENETPEALLAYVTMLVDKKSFRSKALLRALRRLHAFKKISPLITPSSTINSSTSPHWLRHFERYYREYWPCNISVTQYCHWYYLNPGTASRYLCNYPTNLINPWLLKAWL</sequence>
<name>A0ABU6I422_9ENTR</name>
<feature type="domain" description="YagK/YfjJ C-terminal" evidence="1">
    <location>
        <begin position="72"/>
        <end position="198"/>
    </location>
</feature>
<dbReference type="RefSeq" id="WP_114385722.1">
    <property type="nucleotide sequence ID" value="NZ_CP042930.1"/>
</dbReference>
<evidence type="ECO:0000313" key="3">
    <source>
        <dbReference type="Proteomes" id="UP001357437"/>
    </source>
</evidence>
<protein>
    <submittedName>
        <fullName evidence="2">Inovirus-type Gp2 protein</fullName>
    </submittedName>
</protein>
<reference evidence="2 3" key="1">
    <citation type="submission" date="2024-01" db="EMBL/GenBank/DDBJ databases">
        <title>Comparative Genomics of Leclercia adecarboxylata Strains Isolated from Several Sources.</title>
        <authorList>
            <person name="Yescas-Zazueta V."/>
            <person name="Balbuena-Alonso M.G."/>
            <person name="Valencia D."/>
            <person name="Mendez-Pfeiffer P.A."/>
            <person name="Ballesteros-Monrreal M.G."/>
            <person name="Rocha-Gracia R.D.C."/>
            <person name="Barrios-Villa E."/>
        </authorList>
    </citation>
    <scope>NUCLEOTIDE SEQUENCE [LARGE SCALE GENOMIC DNA]</scope>
    <source>
        <strain evidence="2 3">33MEM</strain>
    </source>
</reference>